<name>A0AAW7JZY5_9ACTN</name>
<evidence type="ECO:0000313" key="2">
    <source>
        <dbReference type="EMBL" id="MDN0070293.1"/>
    </source>
</evidence>
<dbReference type="EMBL" id="JAUEIR010000011">
    <property type="protein sequence ID" value="MDN0070293.1"/>
    <property type="molecule type" value="Genomic_DNA"/>
</dbReference>
<evidence type="ECO:0000313" key="3">
    <source>
        <dbReference type="Proteomes" id="UP001168505"/>
    </source>
</evidence>
<evidence type="ECO:0000256" key="1">
    <source>
        <dbReference type="SAM" id="MobiDB-lite"/>
    </source>
</evidence>
<dbReference type="RefSeq" id="WP_204212527.1">
    <property type="nucleotide sequence ID" value="NZ_JAUEIR010000011.1"/>
</dbReference>
<gene>
    <name evidence="2" type="ORF">QVN40_11365</name>
</gene>
<dbReference type="AlphaFoldDB" id="A0AAW7JZY5"/>
<feature type="compositionally biased region" description="Basic and acidic residues" evidence="1">
    <location>
        <begin position="1"/>
        <end position="26"/>
    </location>
</feature>
<proteinExistence type="predicted"/>
<reference evidence="2" key="1">
    <citation type="submission" date="2023-06" db="EMBL/GenBank/DDBJ databases">
        <authorList>
            <person name="Zeman M."/>
            <person name="Kubasova T."/>
            <person name="Jahodarova E."/>
            <person name="Nykrynova M."/>
            <person name="Rychlik I."/>
        </authorList>
    </citation>
    <scope>NUCLEOTIDE SEQUENCE</scope>
    <source>
        <strain evidence="2">15_COKtk</strain>
    </source>
</reference>
<accession>A0AAW7JZY5</accession>
<protein>
    <submittedName>
        <fullName evidence="2">Uncharacterized protein</fullName>
    </submittedName>
</protein>
<dbReference type="Proteomes" id="UP001168505">
    <property type="component" value="Unassembled WGS sequence"/>
</dbReference>
<organism evidence="2 3">
    <name type="scientific">Collinsella ihumii</name>
    <dbReference type="NCBI Taxonomy" id="1720204"/>
    <lineage>
        <taxon>Bacteria</taxon>
        <taxon>Bacillati</taxon>
        <taxon>Actinomycetota</taxon>
        <taxon>Coriobacteriia</taxon>
        <taxon>Coriobacteriales</taxon>
        <taxon>Coriobacteriaceae</taxon>
        <taxon>Collinsella</taxon>
    </lineage>
</organism>
<sequence length="53" mass="6475">MPDDKKRAQARREDARRPRDPFIRAENEDDDGYDPYSDRRPDPEPLFERDPWD</sequence>
<reference evidence="2" key="2">
    <citation type="submission" date="2023-08" db="EMBL/GenBank/DDBJ databases">
        <title>Identification and characterization of horizontal gene transfer across gut microbiota members of farm animals based on homology search.</title>
        <authorList>
            <person name="Schwarzerova J."/>
            <person name="Nykrynova M."/>
            <person name="Jureckova K."/>
            <person name="Cejkova D."/>
            <person name="Rychlik I."/>
        </authorList>
    </citation>
    <scope>NUCLEOTIDE SEQUENCE</scope>
    <source>
        <strain evidence="2">15_COKtk</strain>
    </source>
</reference>
<comment type="caution">
    <text evidence="2">The sequence shown here is derived from an EMBL/GenBank/DDBJ whole genome shotgun (WGS) entry which is preliminary data.</text>
</comment>
<feature type="compositionally biased region" description="Basic and acidic residues" evidence="1">
    <location>
        <begin position="36"/>
        <end position="53"/>
    </location>
</feature>
<feature type="region of interest" description="Disordered" evidence="1">
    <location>
        <begin position="1"/>
        <end position="53"/>
    </location>
</feature>